<dbReference type="InterPro" id="IPR011047">
    <property type="entry name" value="Quinoprotein_ADH-like_sf"/>
</dbReference>
<sequence length="369" mass="41783">MKISLLIVIKLLTLSIFLSLWGCKKIKINNGLALEYPYKLSNSIHYYVGTDFYQFKSNYIYHIREGLGAPRGLYKLSFDYTTEKHLAINSNISSVIQLPDGRYLALTPREIDNLYLIPEDFSSYELLSIVNAKSATSLYLANDGIIIIRAEINYGQSYVLKLDFDFEKVWYKSLGLLKQAGHTLNADKKELYLITKENQIKIINTQDGTEIKEFDPKLDIETIVCENDAFYTMGLNGYRLKCTNDIVVRKHDLAGEIIWEHVAGTAKTNDAGSNILITNDQVLISGKYGQPDCFSYGSVFNPNHTSILFLSLNKKTGAVLGSVVKGYDEESSYGGFIIESNNNQLLLLAAEYDKKTKKTHTYLYNVKEK</sequence>
<proteinExistence type="predicted"/>
<name>A0A2W1NPI5_9FLAO</name>
<dbReference type="SUPFAM" id="SSF50998">
    <property type="entry name" value="Quinoprotein alcohol dehydrogenase-like"/>
    <property type="match status" value="1"/>
</dbReference>
<evidence type="ECO:0000313" key="2">
    <source>
        <dbReference type="Proteomes" id="UP000249248"/>
    </source>
</evidence>
<dbReference type="AlphaFoldDB" id="A0A2W1NPI5"/>
<dbReference type="RefSeq" id="WP_111062502.1">
    <property type="nucleotide sequence ID" value="NZ_JBHUCU010000027.1"/>
</dbReference>
<dbReference type="Proteomes" id="UP000249248">
    <property type="component" value="Unassembled WGS sequence"/>
</dbReference>
<comment type="caution">
    <text evidence="1">The sequence shown here is derived from an EMBL/GenBank/DDBJ whole genome shotgun (WGS) entry which is preliminary data.</text>
</comment>
<reference evidence="1 2" key="1">
    <citation type="submission" date="2018-06" db="EMBL/GenBank/DDBJ databases">
        <title>The draft genome sequence of Crocinitomix sp. SM1701.</title>
        <authorList>
            <person name="Zhang X."/>
        </authorList>
    </citation>
    <scope>NUCLEOTIDE SEQUENCE [LARGE SCALE GENOMIC DNA]</scope>
    <source>
        <strain evidence="1 2">SM1701</strain>
    </source>
</reference>
<evidence type="ECO:0000313" key="1">
    <source>
        <dbReference type="EMBL" id="PZE17542.1"/>
    </source>
</evidence>
<gene>
    <name evidence="1" type="ORF">DNU06_06860</name>
</gene>
<dbReference type="EMBL" id="QKSB01000003">
    <property type="protein sequence ID" value="PZE17542.1"/>
    <property type="molecule type" value="Genomic_DNA"/>
</dbReference>
<accession>A0A2W1NPI5</accession>
<keyword evidence="2" id="KW-1185">Reference proteome</keyword>
<organism evidence="1 2">
    <name type="scientific">Putridiphycobacter roseus</name>
    <dbReference type="NCBI Taxonomy" id="2219161"/>
    <lineage>
        <taxon>Bacteria</taxon>
        <taxon>Pseudomonadati</taxon>
        <taxon>Bacteroidota</taxon>
        <taxon>Flavobacteriia</taxon>
        <taxon>Flavobacteriales</taxon>
        <taxon>Crocinitomicaceae</taxon>
        <taxon>Putridiphycobacter</taxon>
    </lineage>
</organism>
<protein>
    <submittedName>
        <fullName evidence="1">Uncharacterized protein</fullName>
    </submittedName>
</protein>